<gene>
    <name evidence="3" type="ORF">PAXRUDRAFT_822360</name>
</gene>
<evidence type="ECO:0000313" key="3">
    <source>
        <dbReference type="EMBL" id="KIK99820.1"/>
    </source>
</evidence>
<evidence type="ECO:0000313" key="4">
    <source>
        <dbReference type="Proteomes" id="UP000054538"/>
    </source>
</evidence>
<evidence type="ECO:0000256" key="2">
    <source>
        <dbReference type="SAM" id="SignalP"/>
    </source>
</evidence>
<evidence type="ECO:0008006" key="5">
    <source>
        <dbReference type="Google" id="ProtNLM"/>
    </source>
</evidence>
<feature type="chain" id="PRO_5002209026" description="Secreted protein" evidence="2">
    <location>
        <begin position="29"/>
        <end position="92"/>
    </location>
</feature>
<accession>A0A0D0ECR3</accession>
<sequence>MPQPGGVGRLITLFLLVFFKLLLGTASGKLASSKCHSASALALYYDFKASVISELHVKTRISGRSTRARCNTRTTRRSRNRYHEQTSAQRSL</sequence>
<keyword evidence="4" id="KW-1185">Reference proteome</keyword>
<reference evidence="3 4" key="1">
    <citation type="submission" date="2014-04" db="EMBL/GenBank/DDBJ databases">
        <authorList>
            <consortium name="DOE Joint Genome Institute"/>
            <person name="Kuo A."/>
            <person name="Kohler A."/>
            <person name="Jargeat P."/>
            <person name="Nagy L.G."/>
            <person name="Floudas D."/>
            <person name="Copeland A."/>
            <person name="Barry K.W."/>
            <person name="Cichocki N."/>
            <person name="Veneault-Fourrey C."/>
            <person name="LaButti K."/>
            <person name="Lindquist E.A."/>
            <person name="Lipzen A."/>
            <person name="Lundell T."/>
            <person name="Morin E."/>
            <person name="Murat C."/>
            <person name="Sun H."/>
            <person name="Tunlid A."/>
            <person name="Henrissat B."/>
            <person name="Grigoriev I.V."/>
            <person name="Hibbett D.S."/>
            <person name="Martin F."/>
            <person name="Nordberg H.P."/>
            <person name="Cantor M.N."/>
            <person name="Hua S.X."/>
        </authorList>
    </citation>
    <scope>NUCLEOTIDE SEQUENCE [LARGE SCALE GENOMIC DNA]</scope>
    <source>
        <strain evidence="3 4">Ve08.2h10</strain>
    </source>
</reference>
<feature type="signal peptide" evidence="2">
    <location>
        <begin position="1"/>
        <end position="28"/>
    </location>
</feature>
<dbReference type="AlphaFoldDB" id="A0A0D0ECR3"/>
<dbReference type="InParanoid" id="A0A0D0ECR3"/>
<protein>
    <recommendedName>
        <fullName evidence="5">Secreted protein</fullName>
    </recommendedName>
</protein>
<dbReference type="Proteomes" id="UP000054538">
    <property type="component" value="Unassembled WGS sequence"/>
</dbReference>
<dbReference type="HOGENOM" id="CLU_2413932_0_0_1"/>
<feature type="region of interest" description="Disordered" evidence="1">
    <location>
        <begin position="66"/>
        <end position="92"/>
    </location>
</feature>
<reference evidence="4" key="2">
    <citation type="submission" date="2015-01" db="EMBL/GenBank/DDBJ databases">
        <title>Evolutionary Origins and Diversification of the Mycorrhizal Mutualists.</title>
        <authorList>
            <consortium name="DOE Joint Genome Institute"/>
            <consortium name="Mycorrhizal Genomics Consortium"/>
            <person name="Kohler A."/>
            <person name="Kuo A."/>
            <person name="Nagy L.G."/>
            <person name="Floudas D."/>
            <person name="Copeland A."/>
            <person name="Barry K.W."/>
            <person name="Cichocki N."/>
            <person name="Veneault-Fourrey C."/>
            <person name="LaButti K."/>
            <person name="Lindquist E.A."/>
            <person name="Lipzen A."/>
            <person name="Lundell T."/>
            <person name="Morin E."/>
            <person name="Murat C."/>
            <person name="Riley R."/>
            <person name="Ohm R."/>
            <person name="Sun H."/>
            <person name="Tunlid A."/>
            <person name="Henrissat B."/>
            <person name="Grigoriev I.V."/>
            <person name="Hibbett D.S."/>
            <person name="Martin F."/>
        </authorList>
    </citation>
    <scope>NUCLEOTIDE SEQUENCE [LARGE SCALE GENOMIC DNA]</scope>
    <source>
        <strain evidence="4">Ve08.2h10</strain>
    </source>
</reference>
<dbReference type="EMBL" id="KN824849">
    <property type="protein sequence ID" value="KIK99820.1"/>
    <property type="molecule type" value="Genomic_DNA"/>
</dbReference>
<proteinExistence type="predicted"/>
<evidence type="ECO:0000256" key="1">
    <source>
        <dbReference type="SAM" id="MobiDB-lite"/>
    </source>
</evidence>
<organism evidence="3 4">
    <name type="scientific">Paxillus rubicundulus Ve08.2h10</name>
    <dbReference type="NCBI Taxonomy" id="930991"/>
    <lineage>
        <taxon>Eukaryota</taxon>
        <taxon>Fungi</taxon>
        <taxon>Dikarya</taxon>
        <taxon>Basidiomycota</taxon>
        <taxon>Agaricomycotina</taxon>
        <taxon>Agaricomycetes</taxon>
        <taxon>Agaricomycetidae</taxon>
        <taxon>Boletales</taxon>
        <taxon>Paxilineae</taxon>
        <taxon>Paxillaceae</taxon>
        <taxon>Paxillus</taxon>
    </lineage>
</organism>
<name>A0A0D0ECR3_9AGAM</name>
<keyword evidence="2" id="KW-0732">Signal</keyword>